<accession>A0A2P2GQZ7</accession>
<dbReference type="EMBL" id="LAQS01000012">
    <property type="protein sequence ID" value="KKZ73921.1"/>
    <property type="molecule type" value="Genomic_DNA"/>
</dbReference>
<dbReference type="PROSITE" id="PS51257">
    <property type="entry name" value="PROKAR_LIPOPROTEIN"/>
    <property type="match status" value="1"/>
</dbReference>
<dbReference type="Proteomes" id="UP000265325">
    <property type="component" value="Unassembled WGS sequence"/>
</dbReference>
<dbReference type="Gene3D" id="3.40.50.12580">
    <property type="match status" value="1"/>
</dbReference>
<comment type="caution">
    <text evidence="2">The sequence shown here is derived from an EMBL/GenBank/DDBJ whole genome shotgun (WGS) entry which is preliminary data.</text>
</comment>
<feature type="region of interest" description="Disordered" evidence="1">
    <location>
        <begin position="385"/>
        <end position="408"/>
    </location>
</feature>
<sequence length="408" mass="44219">MDGVVRNPAQWVTLQGCRKVLVVVHTEVYGRRLRELLPLLAADLRVQVAFTVAPHAFNGGALRALHGLGGVVLPWEEAVRGEFDLALAAGSQGVERLRAPLVRLPHGAGHMKLARVADARRPGEPRGVGGMGRSYLMWGDRVVPAAYAVAHREDLELLRASCPEALPVTEVVGDGVHDRIAASLPLRERYRMALGLRPGERLVLVSSTWGLGSSFNRLDALLPRLLAELPDRAYRIAVLVHPNVWSGHGDWQVRAWLDTLRRRGITLVTPDADWRPLLVAADWVIGDHGSVTLYATMTPAAILLARFPEEDVNPASPGAELARVAPALSPAHPLAEQLAYAAAEYPAEAYARIAGRISSEPGRFNANMRRLLYRILRLGEPAYEPATAPLPDPPALDSGTDDRSGACA</sequence>
<evidence type="ECO:0000256" key="1">
    <source>
        <dbReference type="SAM" id="MobiDB-lite"/>
    </source>
</evidence>
<dbReference type="InterPro" id="IPR043148">
    <property type="entry name" value="TagF_C"/>
</dbReference>
<proteinExistence type="predicted"/>
<dbReference type="OrthoDB" id="3661391at2"/>
<evidence type="ECO:0000313" key="3">
    <source>
        <dbReference type="Proteomes" id="UP000265325"/>
    </source>
</evidence>
<organism evidence="2 3">
    <name type="scientific">Streptomyces showdoensis</name>
    <dbReference type="NCBI Taxonomy" id="68268"/>
    <lineage>
        <taxon>Bacteria</taxon>
        <taxon>Bacillati</taxon>
        <taxon>Actinomycetota</taxon>
        <taxon>Actinomycetes</taxon>
        <taxon>Kitasatosporales</taxon>
        <taxon>Streptomycetaceae</taxon>
        <taxon>Streptomyces</taxon>
    </lineage>
</organism>
<dbReference type="SUPFAM" id="SSF53756">
    <property type="entry name" value="UDP-Glycosyltransferase/glycogen phosphorylase"/>
    <property type="match status" value="1"/>
</dbReference>
<dbReference type="AlphaFoldDB" id="A0A2P2GQZ7"/>
<name>A0A2P2GQZ7_STREW</name>
<keyword evidence="3" id="KW-1185">Reference proteome</keyword>
<evidence type="ECO:0000313" key="2">
    <source>
        <dbReference type="EMBL" id="KKZ73921.1"/>
    </source>
</evidence>
<reference evidence="2 3" key="1">
    <citation type="submission" date="2015-05" db="EMBL/GenBank/DDBJ databases">
        <title>Draft Genome assembly of Streptomyces showdoensis.</title>
        <authorList>
            <person name="Thapa K.K."/>
            <person name="Metsa-Ketela M."/>
        </authorList>
    </citation>
    <scope>NUCLEOTIDE SEQUENCE [LARGE SCALE GENOMIC DNA]</scope>
    <source>
        <strain evidence="2 3">ATCC 15227</strain>
    </source>
</reference>
<protein>
    <submittedName>
        <fullName evidence="2">Uncharacterized protein</fullName>
    </submittedName>
</protein>
<gene>
    <name evidence="2" type="ORF">VO63_09875</name>
</gene>